<dbReference type="GO" id="GO:0000976">
    <property type="term" value="F:transcription cis-regulatory region binding"/>
    <property type="evidence" value="ECO:0007669"/>
    <property type="project" value="TreeGrafter"/>
</dbReference>
<accession>A0A3A9K5Z4</accession>
<gene>
    <name evidence="6" type="ORF">CR203_13415</name>
</gene>
<evidence type="ECO:0000313" key="7">
    <source>
        <dbReference type="Proteomes" id="UP000281498"/>
    </source>
</evidence>
<dbReference type="Gene3D" id="1.10.260.40">
    <property type="entry name" value="lambda repressor-like DNA-binding domains"/>
    <property type="match status" value="1"/>
</dbReference>
<evidence type="ECO:0000256" key="3">
    <source>
        <dbReference type="ARBA" id="ARBA00023163"/>
    </source>
</evidence>
<dbReference type="SUPFAM" id="SSF53822">
    <property type="entry name" value="Periplasmic binding protein-like I"/>
    <property type="match status" value="1"/>
</dbReference>
<feature type="domain" description="HTH lacI-type" evidence="4">
    <location>
        <begin position="3"/>
        <end position="57"/>
    </location>
</feature>
<keyword evidence="1" id="KW-0805">Transcription regulation</keyword>
<feature type="domain" description="HTH cro/C1-type" evidence="5">
    <location>
        <begin position="2"/>
        <end position="47"/>
    </location>
</feature>
<sequence length="340" mass="37916">MKMTIKEIAKLAGVSQATVSKIINNYSDVGEKTKKKVLNIMDEHGYRPSYSAQSLAKNVTNVIGVIYAGKINAQFNHPYFVEVVSSFKKTIGLNGYDLLFFSNERFHKGDENYLARCAHYNVDGCIIIGGDDVEPSIYDLDRSTIPCMGVDIELKGERSSYIMTDNNKVSSLTVEHFYMQGHREIAFIGGNEGSMVTEQRLHAFKNAMTSYGIPIREEWILTGDYFEESGYKAMKKLLAFDKVPSAIFAISDLMAIGALQAVKDEGLNVEDFSIIGCDDIIASQYVDPPLTTVRQNKEKLGKIAALMLTDIIKDKLQPSFVKVEPELIIRKSCKAKKIST</sequence>
<dbReference type="InterPro" id="IPR028082">
    <property type="entry name" value="Peripla_BP_I"/>
</dbReference>
<proteinExistence type="predicted"/>
<dbReference type="OrthoDB" id="9775106at2"/>
<dbReference type="PANTHER" id="PTHR30146:SF150">
    <property type="entry name" value="ARABINOSE METABOLISM TRANSCRIPTIONAL REPRESSOR"/>
    <property type="match status" value="1"/>
</dbReference>
<reference evidence="6 7" key="1">
    <citation type="submission" date="2017-10" db="EMBL/GenBank/DDBJ databases">
        <title>Bacillus sp. nov., a halophilic bacterium isolated from a Keqin Lake.</title>
        <authorList>
            <person name="Wang H."/>
        </authorList>
    </citation>
    <scope>NUCLEOTIDE SEQUENCE [LARGE SCALE GENOMIC DNA]</scope>
    <source>
        <strain evidence="6 7">KCTC 13187</strain>
    </source>
</reference>
<keyword evidence="2" id="KW-0238">DNA-binding</keyword>
<dbReference type="InterPro" id="IPR010982">
    <property type="entry name" value="Lambda_DNA-bd_dom_sf"/>
</dbReference>
<dbReference type="SMART" id="SM00354">
    <property type="entry name" value="HTH_LACI"/>
    <property type="match status" value="1"/>
</dbReference>
<dbReference type="PROSITE" id="PS00356">
    <property type="entry name" value="HTH_LACI_1"/>
    <property type="match status" value="1"/>
</dbReference>
<evidence type="ECO:0000259" key="5">
    <source>
        <dbReference type="PROSITE" id="PS50943"/>
    </source>
</evidence>
<organism evidence="6 7">
    <name type="scientific">Salipaludibacillus neizhouensis</name>
    <dbReference type="NCBI Taxonomy" id="885475"/>
    <lineage>
        <taxon>Bacteria</taxon>
        <taxon>Bacillati</taxon>
        <taxon>Bacillota</taxon>
        <taxon>Bacilli</taxon>
        <taxon>Bacillales</taxon>
        <taxon>Bacillaceae</taxon>
    </lineage>
</organism>
<dbReference type="Pfam" id="PF13377">
    <property type="entry name" value="Peripla_BP_3"/>
    <property type="match status" value="1"/>
</dbReference>
<dbReference type="PROSITE" id="PS50943">
    <property type="entry name" value="HTH_CROC1"/>
    <property type="match status" value="1"/>
</dbReference>
<dbReference type="AlphaFoldDB" id="A0A3A9K5Z4"/>
<comment type="caution">
    <text evidence="6">The sequence shown here is derived from an EMBL/GenBank/DDBJ whole genome shotgun (WGS) entry which is preliminary data.</text>
</comment>
<keyword evidence="7" id="KW-1185">Reference proteome</keyword>
<dbReference type="RefSeq" id="WP_110934752.1">
    <property type="nucleotide sequence ID" value="NZ_KZ614146.1"/>
</dbReference>
<dbReference type="SUPFAM" id="SSF47413">
    <property type="entry name" value="lambda repressor-like DNA-binding domains"/>
    <property type="match status" value="1"/>
</dbReference>
<protein>
    <submittedName>
        <fullName evidence="6">LacI family transcriptional regulator</fullName>
    </submittedName>
</protein>
<dbReference type="InterPro" id="IPR046335">
    <property type="entry name" value="LacI/GalR-like_sensor"/>
</dbReference>
<dbReference type="EMBL" id="PDOE01000005">
    <property type="protein sequence ID" value="RKL66828.1"/>
    <property type="molecule type" value="Genomic_DNA"/>
</dbReference>
<dbReference type="InterPro" id="IPR001387">
    <property type="entry name" value="Cro/C1-type_HTH"/>
</dbReference>
<evidence type="ECO:0000256" key="1">
    <source>
        <dbReference type="ARBA" id="ARBA00023015"/>
    </source>
</evidence>
<evidence type="ECO:0000259" key="4">
    <source>
        <dbReference type="PROSITE" id="PS50932"/>
    </source>
</evidence>
<dbReference type="GO" id="GO:0003700">
    <property type="term" value="F:DNA-binding transcription factor activity"/>
    <property type="evidence" value="ECO:0007669"/>
    <property type="project" value="TreeGrafter"/>
</dbReference>
<name>A0A3A9K5Z4_9BACI</name>
<dbReference type="PROSITE" id="PS50932">
    <property type="entry name" value="HTH_LACI_2"/>
    <property type="match status" value="1"/>
</dbReference>
<dbReference type="Gene3D" id="3.40.50.2300">
    <property type="match status" value="2"/>
</dbReference>
<dbReference type="CDD" id="cd06267">
    <property type="entry name" value="PBP1_LacI_sugar_binding-like"/>
    <property type="match status" value="1"/>
</dbReference>
<dbReference type="CDD" id="cd01392">
    <property type="entry name" value="HTH_LacI"/>
    <property type="match status" value="1"/>
</dbReference>
<evidence type="ECO:0000256" key="2">
    <source>
        <dbReference type="ARBA" id="ARBA00023125"/>
    </source>
</evidence>
<dbReference type="Proteomes" id="UP000281498">
    <property type="component" value="Unassembled WGS sequence"/>
</dbReference>
<dbReference type="Pfam" id="PF00356">
    <property type="entry name" value="LacI"/>
    <property type="match status" value="1"/>
</dbReference>
<evidence type="ECO:0000313" key="6">
    <source>
        <dbReference type="EMBL" id="RKL66828.1"/>
    </source>
</evidence>
<dbReference type="InterPro" id="IPR000843">
    <property type="entry name" value="HTH_LacI"/>
</dbReference>
<dbReference type="PRINTS" id="PR00036">
    <property type="entry name" value="HTHLACI"/>
</dbReference>
<keyword evidence="3" id="KW-0804">Transcription</keyword>
<dbReference type="PANTHER" id="PTHR30146">
    <property type="entry name" value="LACI-RELATED TRANSCRIPTIONAL REPRESSOR"/>
    <property type="match status" value="1"/>
</dbReference>